<organism evidence="2 3">
    <name type="scientific">Stutzerimonas nosocomialis</name>
    <dbReference type="NCBI Taxonomy" id="1056496"/>
    <lineage>
        <taxon>Bacteria</taxon>
        <taxon>Pseudomonadati</taxon>
        <taxon>Pseudomonadota</taxon>
        <taxon>Gammaproteobacteria</taxon>
        <taxon>Pseudomonadales</taxon>
        <taxon>Pseudomonadaceae</taxon>
        <taxon>Stutzerimonas</taxon>
    </lineage>
</organism>
<feature type="transmembrane region" description="Helical" evidence="1">
    <location>
        <begin position="36"/>
        <end position="53"/>
    </location>
</feature>
<accession>A0A5R9QEC5</accession>
<feature type="transmembrane region" description="Helical" evidence="1">
    <location>
        <begin position="6"/>
        <end position="29"/>
    </location>
</feature>
<keyword evidence="3" id="KW-1185">Reference proteome</keyword>
<dbReference type="InterPro" id="IPR021218">
    <property type="entry name" value="DUF2784"/>
</dbReference>
<keyword evidence="1" id="KW-0472">Membrane</keyword>
<evidence type="ECO:0000313" key="2">
    <source>
        <dbReference type="EMBL" id="TLX63035.1"/>
    </source>
</evidence>
<dbReference type="Pfam" id="PF10861">
    <property type="entry name" value="DUF2784"/>
    <property type="match status" value="1"/>
</dbReference>
<protein>
    <submittedName>
        <fullName evidence="2">DUF2784 domain-containing protein</fullName>
    </submittedName>
</protein>
<dbReference type="EMBL" id="QLAG01000015">
    <property type="protein sequence ID" value="TLX63035.1"/>
    <property type="molecule type" value="Genomic_DNA"/>
</dbReference>
<dbReference type="Proteomes" id="UP000306753">
    <property type="component" value="Unassembled WGS sequence"/>
</dbReference>
<feature type="transmembrane region" description="Helical" evidence="1">
    <location>
        <begin position="95"/>
        <end position="114"/>
    </location>
</feature>
<reference evidence="2 3" key="1">
    <citation type="journal article" date="2017" name="Eur. J. Clin. Microbiol. Infect. Dis.">
        <title>Uncommonly isolated clinical Pseudomonas: identification and phylogenetic assignation.</title>
        <authorList>
            <person name="Mulet M."/>
            <person name="Gomila M."/>
            <person name="Ramirez A."/>
            <person name="Cardew S."/>
            <person name="Moore E.R."/>
            <person name="Lalucat J."/>
            <person name="Garcia-Valdes E."/>
        </authorList>
    </citation>
    <scope>NUCLEOTIDE SEQUENCE [LARGE SCALE GENOMIC DNA]</scope>
    <source>
        <strain evidence="2 3">SD129</strain>
    </source>
</reference>
<dbReference type="AlphaFoldDB" id="A0A5R9QEC5"/>
<evidence type="ECO:0000256" key="1">
    <source>
        <dbReference type="SAM" id="Phobius"/>
    </source>
</evidence>
<sequence>MTDRLAADAIVVVHLLFIFFVLFGGLLVLRWPRLAWLHLPAVAWGILVEVLHLNCPLTPWENHFRLAAGQGGYDGGFVEHYLIPLIYPAALTPQIQLWLGALVAALNAAIYGYLLHRRRRHGRVCRGHSAP</sequence>
<name>A0A5R9QEC5_9GAMM</name>
<evidence type="ECO:0000313" key="3">
    <source>
        <dbReference type="Proteomes" id="UP000306753"/>
    </source>
</evidence>
<comment type="caution">
    <text evidence="2">The sequence shown here is derived from an EMBL/GenBank/DDBJ whole genome shotgun (WGS) entry which is preliminary data.</text>
</comment>
<dbReference type="RefSeq" id="WP_138411972.1">
    <property type="nucleotide sequence ID" value="NZ_QLAG01000015.1"/>
</dbReference>
<proteinExistence type="predicted"/>
<gene>
    <name evidence="2" type="ORF">DN820_13540</name>
</gene>
<keyword evidence="1" id="KW-0812">Transmembrane</keyword>
<keyword evidence="1" id="KW-1133">Transmembrane helix</keyword>